<protein>
    <submittedName>
        <fullName evidence="1">Uncharacterized protein</fullName>
    </submittedName>
</protein>
<dbReference type="EMBL" id="CH476734">
    <property type="protein sequence ID" value="EIE80693.1"/>
    <property type="molecule type" value="Genomic_DNA"/>
</dbReference>
<organism evidence="1 2">
    <name type="scientific">Rhizopus delemar (strain RA 99-880 / ATCC MYA-4621 / FGSC 9543 / NRRL 43880)</name>
    <name type="common">Mucormycosis agent</name>
    <name type="synonym">Rhizopus arrhizus var. delemar</name>
    <dbReference type="NCBI Taxonomy" id="246409"/>
    <lineage>
        <taxon>Eukaryota</taxon>
        <taxon>Fungi</taxon>
        <taxon>Fungi incertae sedis</taxon>
        <taxon>Mucoromycota</taxon>
        <taxon>Mucoromycotina</taxon>
        <taxon>Mucoromycetes</taxon>
        <taxon>Mucorales</taxon>
        <taxon>Mucorineae</taxon>
        <taxon>Rhizopodaceae</taxon>
        <taxon>Rhizopus</taxon>
    </lineage>
</organism>
<dbReference type="GeneID" id="93612369"/>
<evidence type="ECO:0000313" key="2">
    <source>
        <dbReference type="Proteomes" id="UP000009138"/>
    </source>
</evidence>
<sequence>MYQLRSLVSSSCILFSQASFLEEITNTIAALKDQHEKNEKYYDSENNTFFLYYQNGKETSVIIRSKDVHLSKSVPLFLRDLDIIDIDWNQLFEYGMT</sequence>
<name>I1BWW3_RHIO9</name>
<evidence type="ECO:0000313" key="1">
    <source>
        <dbReference type="EMBL" id="EIE80693.1"/>
    </source>
</evidence>
<dbReference type="InParanoid" id="I1BWW3"/>
<accession>I1BWW3</accession>
<gene>
    <name evidence="1" type="ORF">RO3G_05398</name>
</gene>
<dbReference type="VEuPathDB" id="FungiDB:RO3G_05398"/>
<keyword evidence="2" id="KW-1185">Reference proteome</keyword>
<dbReference type="RefSeq" id="XP_067516089.1">
    <property type="nucleotide sequence ID" value="XM_067659988.1"/>
</dbReference>
<dbReference type="Proteomes" id="UP000009138">
    <property type="component" value="Unassembled WGS sequence"/>
</dbReference>
<dbReference type="AlphaFoldDB" id="I1BWW3"/>
<proteinExistence type="predicted"/>
<reference evidence="1 2" key="1">
    <citation type="journal article" date="2009" name="PLoS Genet.">
        <title>Genomic analysis of the basal lineage fungus Rhizopus oryzae reveals a whole-genome duplication.</title>
        <authorList>
            <person name="Ma L.-J."/>
            <person name="Ibrahim A.S."/>
            <person name="Skory C."/>
            <person name="Grabherr M.G."/>
            <person name="Burger G."/>
            <person name="Butler M."/>
            <person name="Elias M."/>
            <person name="Idnurm A."/>
            <person name="Lang B.F."/>
            <person name="Sone T."/>
            <person name="Abe A."/>
            <person name="Calvo S.E."/>
            <person name="Corrochano L.M."/>
            <person name="Engels R."/>
            <person name="Fu J."/>
            <person name="Hansberg W."/>
            <person name="Kim J.-M."/>
            <person name="Kodira C.D."/>
            <person name="Koehrsen M.J."/>
            <person name="Liu B."/>
            <person name="Miranda-Saavedra D."/>
            <person name="O'Leary S."/>
            <person name="Ortiz-Castellanos L."/>
            <person name="Poulter R."/>
            <person name="Rodriguez-Romero J."/>
            <person name="Ruiz-Herrera J."/>
            <person name="Shen Y.-Q."/>
            <person name="Zeng Q."/>
            <person name="Galagan J."/>
            <person name="Birren B.W."/>
            <person name="Cuomo C.A."/>
            <person name="Wickes B.L."/>
        </authorList>
    </citation>
    <scope>NUCLEOTIDE SEQUENCE [LARGE SCALE GENOMIC DNA]</scope>
    <source>
        <strain evidence="2">RA 99-880 / ATCC MYA-4621 / FGSC 9543 / NRRL 43880</strain>
    </source>
</reference>